<keyword evidence="2" id="KW-1185">Reference proteome</keyword>
<dbReference type="AlphaFoldDB" id="A0A074VNY8"/>
<proteinExistence type="predicted"/>
<name>A0A074VNY8_AURM1</name>
<sequence>MSPKSRSVAPSLAAVVVVVVDTMLSRSILPSSTPSTIVISLKLTRTILEPLLIILSSTSSFIRNINYVNNTRNVTKKKSITTLKAHGATTTPSTYVKRESSIIIKVKGSSSSSKKSSAAKDDDVIVIYISKATPIASPFTT</sequence>
<reference evidence="1 2" key="1">
    <citation type="journal article" date="2014" name="BMC Genomics">
        <title>Genome sequencing of four Aureobasidium pullulans varieties: biotechnological potential, stress tolerance, and description of new species.</title>
        <authorList>
            <person name="Gostin Ar C."/>
            <person name="Ohm R.A."/>
            <person name="Kogej T."/>
            <person name="Sonjak S."/>
            <person name="Turk M."/>
            <person name="Zajc J."/>
            <person name="Zalar P."/>
            <person name="Grube M."/>
            <person name="Sun H."/>
            <person name="Han J."/>
            <person name="Sharma A."/>
            <person name="Chiniquy J."/>
            <person name="Ngan C.Y."/>
            <person name="Lipzen A."/>
            <person name="Barry K."/>
            <person name="Grigoriev I.V."/>
            <person name="Gunde-Cimerman N."/>
        </authorList>
    </citation>
    <scope>NUCLEOTIDE SEQUENCE [LARGE SCALE GENOMIC DNA]</scope>
    <source>
        <strain evidence="1 2">CBS 110374</strain>
    </source>
</reference>
<evidence type="ECO:0000313" key="1">
    <source>
        <dbReference type="EMBL" id="KEQ60834.1"/>
    </source>
</evidence>
<protein>
    <submittedName>
        <fullName evidence="1">Uncharacterized protein</fullName>
    </submittedName>
</protein>
<accession>A0A074VNY8</accession>
<dbReference type="HOGENOM" id="CLU_1824928_0_0_1"/>
<evidence type="ECO:0000313" key="2">
    <source>
        <dbReference type="Proteomes" id="UP000030672"/>
    </source>
</evidence>
<gene>
    <name evidence="1" type="ORF">M437DRAFT_67624</name>
</gene>
<dbReference type="EMBL" id="KL584840">
    <property type="protein sequence ID" value="KEQ60834.1"/>
    <property type="molecule type" value="Genomic_DNA"/>
</dbReference>
<organism evidence="1 2">
    <name type="scientific">Aureobasidium melanogenum (strain CBS 110374)</name>
    <name type="common">Aureobasidium pullulans var. melanogenum</name>
    <dbReference type="NCBI Taxonomy" id="1043003"/>
    <lineage>
        <taxon>Eukaryota</taxon>
        <taxon>Fungi</taxon>
        <taxon>Dikarya</taxon>
        <taxon>Ascomycota</taxon>
        <taxon>Pezizomycotina</taxon>
        <taxon>Dothideomycetes</taxon>
        <taxon>Dothideomycetidae</taxon>
        <taxon>Dothideales</taxon>
        <taxon>Saccotheciaceae</taxon>
        <taxon>Aureobasidium</taxon>
    </lineage>
</organism>
<dbReference type="GeneID" id="63918344"/>
<dbReference type="RefSeq" id="XP_040877857.1">
    <property type="nucleotide sequence ID" value="XM_041024971.1"/>
</dbReference>
<dbReference type="Proteomes" id="UP000030672">
    <property type="component" value="Unassembled WGS sequence"/>
</dbReference>